<evidence type="ECO:0000313" key="3">
    <source>
        <dbReference type="EMBL" id="KKA28068.1"/>
    </source>
</evidence>
<reference evidence="3 4" key="1">
    <citation type="submission" date="2015-03" db="EMBL/GenBank/DDBJ databases">
        <authorList>
            <person name="Radwan O."/>
            <person name="Al-Naeli F.A."/>
            <person name="Rendon G.A."/>
            <person name="Fields C."/>
        </authorList>
    </citation>
    <scope>NUCLEOTIDE SEQUENCE [LARGE SCALE GENOMIC DNA]</scope>
    <source>
        <strain evidence="3">CR-DP1</strain>
    </source>
</reference>
<proteinExistence type="predicted"/>
<feature type="region of interest" description="Disordered" evidence="1">
    <location>
        <begin position="123"/>
        <end position="142"/>
    </location>
</feature>
<dbReference type="PANTHER" id="PTHR12299:SF17">
    <property type="entry name" value="AT19571P-RELATED"/>
    <property type="match status" value="1"/>
</dbReference>
<dbReference type="PANTHER" id="PTHR12299">
    <property type="entry name" value="HYALURONIC ACID-BINDING PROTEIN 4"/>
    <property type="match status" value="1"/>
</dbReference>
<sequence length="290" mass="30612">MSVVSKNPFDLLGDGESPAPAAAPAKKEAPKAAAPARRSGNEAAFRDKNAGRENNRGKTTEDGSAPRRSRGGARGGRGSRFPREKDDRHSKSVGGPGEKQADKAWGANEGNAELKDEIAGEEIAAADKNEDEAVEAAEPEEKVKSFDEFLAEKAEKKLALGDNLSLRQANEGSKGNKKWETAKQLEKEETDYFTPTSGKSIRQRERKTKQTIDIEPRFVEAERPRAEGRPRGGAGARGGFRGEGRGRGGPRGSGPRGGARGGAAPAAPRGAKQSAPINTSDESAFPSLGA</sequence>
<dbReference type="Gene3D" id="6.10.140.1040">
    <property type="match status" value="1"/>
</dbReference>
<comment type="caution">
    <text evidence="3">The sequence shown here is derived from an EMBL/GenBank/DDBJ whole genome shotgun (WGS) entry which is preliminary data.</text>
</comment>
<feature type="compositionally biased region" description="Acidic residues" evidence="1">
    <location>
        <begin position="129"/>
        <end position="138"/>
    </location>
</feature>
<dbReference type="AlphaFoldDB" id="A0A0F4ZDT4"/>
<gene>
    <name evidence="3" type="ORF">TD95_003654</name>
</gene>
<dbReference type="InterPro" id="IPR039764">
    <property type="entry name" value="HABP4/SERBP1-like"/>
</dbReference>
<dbReference type="OrthoDB" id="5426471at2759"/>
<dbReference type="Proteomes" id="UP000033483">
    <property type="component" value="Unassembled WGS sequence"/>
</dbReference>
<feature type="compositionally biased region" description="Basic and acidic residues" evidence="1">
    <location>
        <begin position="44"/>
        <end position="65"/>
    </location>
</feature>
<feature type="compositionally biased region" description="Low complexity" evidence="1">
    <location>
        <begin position="262"/>
        <end position="271"/>
    </location>
</feature>
<dbReference type="GO" id="GO:0005634">
    <property type="term" value="C:nucleus"/>
    <property type="evidence" value="ECO:0007669"/>
    <property type="project" value="TreeGrafter"/>
</dbReference>
<dbReference type="SMART" id="SM01233">
    <property type="entry name" value="HABP4_PAI-RBP1"/>
    <property type="match status" value="1"/>
</dbReference>
<feature type="compositionally biased region" description="Basic and acidic residues" evidence="1">
    <location>
        <begin position="81"/>
        <end position="90"/>
    </location>
</feature>
<evidence type="ECO:0000313" key="4">
    <source>
        <dbReference type="Proteomes" id="UP000033483"/>
    </source>
</evidence>
<name>A0A0F4ZDT4_9PEZI</name>
<feature type="compositionally biased region" description="Gly residues" evidence="1">
    <location>
        <begin position="247"/>
        <end position="261"/>
    </location>
</feature>
<feature type="region of interest" description="Disordered" evidence="1">
    <location>
        <begin position="1"/>
        <end position="117"/>
    </location>
</feature>
<feature type="domain" description="Hyaluronan/mRNA-binding protein" evidence="2">
    <location>
        <begin position="82"/>
        <end position="172"/>
    </location>
</feature>
<feature type="compositionally biased region" description="Basic and acidic residues" evidence="1">
    <location>
        <begin position="177"/>
        <end position="187"/>
    </location>
</feature>
<protein>
    <recommendedName>
        <fullName evidence="2">Hyaluronan/mRNA-binding protein domain-containing protein</fullName>
    </recommendedName>
</protein>
<evidence type="ECO:0000256" key="1">
    <source>
        <dbReference type="SAM" id="MobiDB-lite"/>
    </source>
</evidence>
<dbReference type="InterPro" id="IPR006861">
    <property type="entry name" value="HABP4_PAIRBP1-bd"/>
</dbReference>
<dbReference type="GO" id="GO:0003723">
    <property type="term" value="F:RNA binding"/>
    <property type="evidence" value="ECO:0007669"/>
    <property type="project" value="InterPro"/>
</dbReference>
<organism evidence="3 4">
    <name type="scientific">Thielaviopsis punctulata</name>
    <dbReference type="NCBI Taxonomy" id="72032"/>
    <lineage>
        <taxon>Eukaryota</taxon>
        <taxon>Fungi</taxon>
        <taxon>Dikarya</taxon>
        <taxon>Ascomycota</taxon>
        <taxon>Pezizomycotina</taxon>
        <taxon>Sordariomycetes</taxon>
        <taxon>Hypocreomycetidae</taxon>
        <taxon>Microascales</taxon>
        <taxon>Ceratocystidaceae</taxon>
        <taxon>Thielaviopsis</taxon>
    </lineage>
</organism>
<feature type="compositionally biased region" description="Basic and acidic residues" evidence="1">
    <location>
        <begin position="208"/>
        <end position="230"/>
    </location>
</feature>
<feature type="region of interest" description="Disordered" evidence="1">
    <location>
        <begin position="167"/>
        <end position="290"/>
    </location>
</feature>
<evidence type="ECO:0000259" key="2">
    <source>
        <dbReference type="SMART" id="SM01233"/>
    </source>
</evidence>
<dbReference type="GO" id="GO:0005737">
    <property type="term" value="C:cytoplasm"/>
    <property type="evidence" value="ECO:0007669"/>
    <property type="project" value="TreeGrafter"/>
</dbReference>
<dbReference type="EMBL" id="LAEV01001438">
    <property type="protein sequence ID" value="KKA28068.1"/>
    <property type="molecule type" value="Genomic_DNA"/>
</dbReference>
<accession>A0A0F4ZDT4</accession>
<keyword evidence="4" id="KW-1185">Reference proteome</keyword>